<feature type="transmembrane region" description="Helical" evidence="9">
    <location>
        <begin position="65"/>
        <end position="87"/>
    </location>
</feature>
<feature type="transmembrane region" description="Helical" evidence="9">
    <location>
        <begin position="35"/>
        <end position="53"/>
    </location>
</feature>
<evidence type="ECO:0000256" key="8">
    <source>
        <dbReference type="ARBA" id="ARBA00023136"/>
    </source>
</evidence>
<gene>
    <name evidence="11" type="ORF">HFP15_31825</name>
</gene>
<comment type="caution">
    <text evidence="11">The sequence shown here is derived from an EMBL/GenBank/DDBJ whole genome shotgun (WGS) entry which is preliminary data.</text>
</comment>
<keyword evidence="5 9" id="KW-0812">Transmembrane</keyword>
<evidence type="ECO:0000256" key="3">
    <source>
        <dbReference type="ARBA" id="ARBA00022448"/>
    </source>
</evidence>
<proteinExistence type="inferred from homology"/>
<evidence type="ECO:0000256" key="5">
    <source>
        <dbReference type="ARBA" id="ARBA00022692"/>
    </source>
</evidence>
<keyword evidence="7 9" id="KW-1133">Transmembrane helix</keyword>
<keyword evidence="4" id="KW-1003">Cell membrane</keyword>
<comment type="subcellular location">
    <subcellularLocation>
        <location evidence="1">Cell membrane</location>
        <topology evidence="1">Multi-pass membrane protein</topology>
    </subcellularLocation>
</comment>
<feature type="domain" description="Major facilitator superfamily (MFS) profile" evidence="10">
    <location>
        <begin position="23"/>
        <end position="434"/>
    </location>
</feature>
<feature type="transmembrane region" description="Helical" evidence="9">
    <location>
        <begin position="411"/>
        <end position="429"/>
    </location>
</feature>
<evidence type="ECO:0000256" key="1">
    <source>
        <dbReference type="ARBA" id="ARBA00004651"/>
    </source>
</evidence>
<accession>A0ABX1JCE5</accession>
<organism evidence="11 12">
    <name type="scientific">Amycolatopsis acididurans</name>
    <dbReference type="NCBI Taxonomy" id="2724524"/>
    <lineage>
        <taxon>Bacteria</taxon>
        <taxon>Bacillati</taxon>
        <taxon>Actinomycetota</taxon>
        <taxon>Actinomycetes</taxon>
        <taxon>Pseudonocardiales</taxon>
        <taxon>Pseudonocardiaceae</taxon>
        <taxon>Amycolatopsis</taxon>
    </lineage>
</organism>
<feature type="transmembrane region" description="Helical" evidence="9">
    <location>
        <begin position="122"/>
        <end position="148"/>
    </location>
</feature>
<evidence type="ECO:0000256" key="7">
    <source>
        <dbReference type="ARBA" id="ARBA00022989"/>
    </source>
</evidence>
<feature type="transmembrane region" description="Helical" evidence="9">
    <location>
        <begin position="378"/>
        <end position="399"/>
    </location>
</feature>
<dbReference type="InterPro" id="IPR051084">
    <property type="entry name" value="H+-coupled_symporters"/>
</dbReference>
<evidence type="ECO:0000313" key="12">
    <source>
        <dbReference type="Proteomes" id="UP000715441"/>
    </source>
</evidence>
<reference evidence="11 12" key="1">
    <citation type="submission" date="2020-04" db="EMBL/GenBank/DDBJ databases">
        <title>Novel species.</title>
        <authorList>
            <person name="Teo W.F.A."/>
            <person name="Lipun K."/>
            <person name="Srisuk N."/>
            <person name="Duangmal K."/>
        </authorList>
    </citation>
    <scope>NUCLEOTIDE SEQUENCE [LARGE SCALE GENOMIC DNA]</scope>
    <source>
        <strain evidence="11 12">K13G38</strain>
    </source>
</reference>
<dbReference type="InterPro" id="IPR005828">
    <property type="entry name" value="MFS_sugar_transport-like"/>
</dbReference>
<feature type="transmembrane region" description="Helical" evidence="9">
    <location>
        <begin position="316"/>
        <end position="335"/>
    </location>
</feature>
<feature type="transmembrane region" description="Helical" evidence="9">
    <location>
        <begin position="287"/>
        <end position="307"/>
    </location>
</feature>
<feature type="transmembrane region" description="Helical" evidence="9">
    <location>
        <begin position="341"/>
        <end position="366"/>
    </location>
</feature>
<dbReference type="EMBL" id="JAAXLS010000036">
    <property type="protein sequence ID" value="NKQ57462.1"/>
    <property type="molecule type" value="Genomic_DNA"/>
</dbReference>
<dbReference type="InterPro" id="IPR036259">
    <property type="entry name" value="MFS_trans_sf"/>
</dbReference>
<name>A0ABX1JCE5_9PSEU</name>
<feature type="transmembrane region" description="Helical" evidence="9">
    <location>
        <begin position="253"/>
        <end position="275"/>
    </location>
</feature>
<feature type="transmembrane region" description="Helical" evidence="9">
    <location>
        <begin position="94"/>
        <end position="116"/>
    </location>
</feature>
<dbReference type="Pfam" id="PF00083">
    <property type="entry name" value="Sugar_tr"/>
    <property type="match status" value="1"/>
</dbReference>
<evidence type="ECO:0000256" key="2">
    <source>
        <dbReference type="ARBA" id="ARBA00008240"/>
    </source>
</evidence>
<comment type="similarity">
    <text evidence="2">Belongs to the major facilitator superfamily. Metabolite:H+ Symporter (MHS) family (TC 2.A.1.6) family.</text>
</comment>
<dbReference type="PROSITE" id="PS00216">
    <property type="entry name" value="SUGAR_TRANSPORT_1"/>
    <property type="match status" value="1"/>
</dbReference>
<dbReference type="InterPro" id="IPR011701">
    <property type="entry name" value="MFS"/>
</dbReference>
<protein>
    <submittedName>
        <fullName evidence="11">MHS family MFS transporter</fullName>
    </submittedName>
</protein>
<feature type="transmembrane region" description="Helical" evidence="9">
    <location>
        <begin position="160"/>
        <end position="183"/>
    </location>
</feature>
<keyword evidence="6" id="KW-0769">Symport</keyword>
<dbReference type="SUPFAM" id="SSF103473">
    <property type="entry name" value="MFS general substrate transporter"/>
    <property type="match status" value="1"/>
</dbReference>
<dbReference type="RefSeq" id="WP_168520480.1">
    <property type="nucleotide sequence ID" value="NZ_JAAXLS010000036.1"/>
</dbReference>
<dbReference type="PANTHER" id="PTHR43528:SF1">
    <property type="entry name" value="ALPHA-KETOGLUTARATE PERMEASE"/>
    <property type="match status" value="1"/>
</dbReference>
<dbReference type="PROSITE" id="PS50850">
    <property type="entry name" value="MFS"/>
    <property type="match status" value="1"/>
</dbReference>
<evidence type="ECO:0000256" key="9">
    <source>
        <dbReference type="SAM" id="Phobius"/>
    </source>
</evidence>
<dbReference type="Pfam" id="PF07690">
    <property type="entry name" value="MFS_1"/>
    <property type="match status" value="1"/>
</dbReference>
<evidence type="ECO:0000256" key="4">
    <source>
        <dbReference type="ARBA" id="ARBA00022475"/>
    </source>
</evidence>
<dbReference type="InterPro" id="IPR005829">
    <property type="entry name" value="Sugar_transporter_CS"/>
</dbReference>
<keyword evidence="3" id="KW-0813">Transport</keyword>
<evidence type="ECO:0000259" key="10">
    <source>
        <dbReference type="PROSITE" id="PS50850"/>
    </source>
</evidence>
<dbReference type="InterPro" id="IPR020846">
    <property type="entry name" value="MFS_dom"/>
</dbReference>
<feature type="transmembrane region" description="Helical" evidence="9">
    <location>
        <begin position="195"/>
        <end position="214"/>
    </location>
</feature>
<keyword evidence="12" id="KW-1185">Reference proteome</keyword>
<dbReference type="Proteomes" id="UP000715441">
    <property type="component" value="Unassembled WGS sequence"/>
</dbReference>
<evidence type="ECO:0000256" key="6">
    <source>
        <dbReference type="ARBA" id="ARBA00022847"/>
    </source>
</evidence>
<sequence>METTRLSAGAAAPAFSPRLTRRAALAGGVGTLIEYYDFSVYGFLTVTIAPLFFPNSNSTASMLSALAVFASGYLVRPLGGVFFGWLGDRYGRRVPLVATVLGMGVCSGLLGVLPTFATAGVFAPMLLVVLRLAGGFCAGGEIGGAATYIAESTPPERRGFFGSFTPFGSTFGFAVAAMVVGIVSSAASSSAMSSWGWRMPFLLCLPLAVLCLWARARLEDTPEFTQKIADTGQAKRWPLIEVLRTHPLSVLRVIGLAVATNGTGYIGLTYVSVYLIKTLHFPSGQVYWLSAAVIALACVTMPLTGLLSDRLGRRKVLLTGLIAYVIVAYPVLAVMGAAGNLFVIGIVYVVYMILNGFLQVPAFPLFTELFPGKIRYTGVALGFNLGTILAGGTAPYVATLLVEKTGDHESPAFWVIGVAIVGLISLIGLRETANKRLPQ</sequence>
<dbReference type="PANTHER" id="PTHR43528">
    <property type="entry name" value="ALPHA-KETOGLUTARATE PERMEASE"/>
    <property type="match status" value="1"/>
</dbReference>
<dbReference type="Gene3D" id="1.20.1250.20">
    <property type="entry name" value="MFS general substrate transporter like domains"/>
    <property type="match status" value="2"/>
</dbReference>
<keyword evidence="8 9" id="KW-0472">Membrane</keyword>
<evidence type="ECO:0000313" key="11">
    <source>
        <dbReference type="EMBL" id="NKQ57462.1"/>
    </source>
</evidence>